<evidence type="ECO:0000313" key="3">
    <source>
        <dbReference type="EMBL" id="MBY8877154.1"/>
    </source>
</evidence>
<evidence type="ECO:0000256" key="1">
    <source>
        <dbReference type="SAM" id="MobiDB-lite"/>
    </source>
</evidence>
<feature type="region of interest" description="Disordered" evidence="1">
    <location>
        <begin position="63"/>
        <end position="98"/>
    </location>
</feature>
<evidence type="ECO:0000313" key="4">
    <source>
        <dbReference type="Proteomes" id="UP000778578"/>
    </source>
</evidence>
<protein>
    <submittedName>
        <fullName evidence="3">Uncharacterized protein</fullName>
    </submittedName>
</protein>
<dbReference type="Proteomes" id="UP000778578">
    <property type="component" value="Unassembled WGS sequence"/>
</dbReference>
<keyword evidence="2" id="KW-0812">Transmembrane</keyword>
<keyword evidence="2" id="KW-1133">Transmembrane helix</keyword>
<keyword evidence="4" id="KW-1185">Reference proteome</keyword>
<name>A0ABS7Q5W2_9ACTN</name>
<reference evidence="3 4" key="1">
    <citation type="submission" date="2021-08" db="EMBL/GenBank/DDBJ databases">
        <title>WGS of actinomycetes from Thailand.</title>
        <authorList>
            <person name="Thawai C."/>
        </authorList>
    </citation>
    <scope>NUCLEOTIDE SEQUENCE [LARGE SCALE GENOMIC DNA]</scope>
    <source>
        <strain evidence="3 4">PLK6-54</strain>
    </source>
</reference>
<feature type="transmembrane region" description="Helical" evidence="2">
    <location>
        <begin position="25"/>
        <end position="45"/>
    </location>
</feature>
<comment type="caution">
    <text evidence="3">The sequence shown here is derived from an EMBL/GenBank/DDBJ whole genome shotgun (WGS) entry which is preliminary data.</text>
</comment>
<dbReference type="EMBL" id="JAINZZ010000004">
    <property type="protein sequence ID" value="MBY8877154.1"/>
    <property type="molecule type" value="Genomic_DNA"/>
</dbReference>
<gene>
    <name evidence="3" type="ORF">K7862_05790</name>
</gene>
<sequence length="98" mass="10107">MGGVTQTHALHQLVPLAAELDDNKVTPGLLGFVIFAVIAVALYALMKNMGKQMKKIDFDEKTGTTGTAEKADGVVPGAADRAPKDTVGPQRSAKSGGA</sequence>
<accession>A0ABS7Q5W2</accession>
<keyword evidence="2" id="KW-0472">Membrane</keyword>
<proteinExistence type="predicted"/>
<evidence type="ECO:0000256" key="2">
    <source>
        <dbReference type="SAM" id="Phobius"/>
    </source>
</evidence>
<organism evidence="3 4">
    <name type="scientific">Actinacidiphila acidipaludis</name>
    <dbReference type="NCBI Taxonomy" id="2873382"/>
    <lineage>
        <taxon>Bacteria</taxon>
        <taxon>Bacillati</taxon>
        <taxon>Actinomycetota</taxon>
        <taxon>Actinomycetes</taxon>
        <taxon>Kitasatosporales</taxon>
        <taxon>Streptomycetaceae</taxon>
        <taxon>Actinacidiphila</taxon>
    </lineage>
</organism>